<feature type="domain" description="Orn/Lys/Arg decarboxylases family 1 pyridoxal-P attachment site" evidence="3">
    <location>
        <begin position="15"/>
        <end position="305"/>
    </location>
</feature>
<dbReference type="SUPFAM" id="SSF53383">
    <property type="entry name" value="PLP-dependent transferases"/>
    <property type="match status" value="1"/>
</dbReference>
<dbReference type="InterPro" id="IPR052357">
    <property type="entry name" value="Orn_Lys_Arg_decarboxylase-I"/>
</dbReference>
<dbReference type="PANTHER" id="PTHR43277:SF4">
    <property type="entry name" value="ARGININE DECARBOXYLASE"/>
    <property type="match status" value="1"/>
</dbReference>
<evidence type="ECO:0000313" key="4">
    <source>
        <dbReference type="EMBL" id="SDW45940.1"/>
    </source>
</evidence>
<dbReference type="SUPFAM" id="SSF55904">
    <property type="entry name" value="Ornithine decarboxylase C-terminal domain"/>
    <property type="match status" value="1"/>
</dbReference>
<evidence type="ECO:0000313" key="5">
    <source>
        <dbReference type="Proteomes" id="UP000182589"/>
    </source>
</evidence>
<dbReference type="Gene3D" id="3.40.640.10">
    <property type="entry name" value="Type I PLP-dependent aspartate aminotransferase-like (Major domain)"/>
    <property type="match status" value="1"/>
</dbReference>
<dbReference type="InterPro" id="IPR000310">
    <property type="entry name" value="Orn/Lys/Arg_deCO2ase_major_dom"/>
</dbReference>
<organism evidence="4 5">
    <name type="scientific">Alicyclobacillus hesperidum</name>
    <dbReference type="NCBI Taxonomy" id="89784"/>
    <lineage>
        <taxon>Bacteria</taxon>
        <taxon>Bacillati</taxon>
        <taxon>Bacillota</taxon>
        <taxon>Bacilli</taxon>
        <taxon>Bacillales</taxon>
        <taxon>Alicyclobacillaceae</taxon>
        <taxon>Alicyclobacillus</taxon>
    </lineage>
</organism>
<keyword evidence="2" id="KW-0663">Pyridoxal phosphate</keyword>
<dbReference type="GO" id="GO:0003824">
    <property type="term" value="F:catalytic activity"/>
    <property type="evidence" value="ECO:0007669"/>
    <property type="project" value="InterPro"/>
</dbReference>
<name>A0A1H2TPV9_9BACL</name>
<evidence type="ECO:0000259" key="3">
    <source>
        <dbReference type="Pfam" id="PF01276"/>
    </source>
</evidence>
<comment type="cofactor">
    <cofactor evidence="1">
        <name>pyridoxal 5'-phosphate</name>
        <dbReference type="ChEBI" id="CHEBI:597326"/>
    </cofactor>
</comment>
<dbReference type="RefSeq" id="WP_237716371.1">
    <property type="nucleotide sequence ID" value="NZ_FNOJ01000006.1"/>
</dbReference>
<dbReference type="InterPro" id="IPR015421">
    <property type="entry name" value="PyrdxlP-dep_Trfase_major"/>
</dbReference>
<dbReference type="InterPro" id="IPR036633">
    <property type="entry name" value="Prn/Lys/Arg_de-COase_C_sf"/>
</dbReference>
<keyword evidence="5" id="KW-1185">Reference proteome</keyword>
<dbReference type="STRING" id="89784.SAMN04489725_10666"/>
<dbReference type="PANTHER" id="PTHR43277">
    <property type="entry name" value="ARGININE DECARBOXYLASE"/>
    <property type="match status" value="1"/>
</dbReference>
<evidence type="ECO:0000256" key="1">
    <source>
        <dbReference type="ARBA" id="ARBA00001933"/>
    </source>
</evidence>
<dbReference type="Pfam" id="PF01276">
    <property type="entry name" value="OKR_DC_1"/>
    <property type="match status" value="1"/>
</dbReference>
<dbReference type="Gene3D" id="3.90.105.10">
    <property type="entry name" value="Molybdopterin biosynthesis moea protein, domain 2"/>
    <property type="match status" value="1"/>
</dbReference>
<gene>
    <name evidence="4" type="ORF">SAMN04489725_10666</name>
</gene>
<dbReference type="AlphaFoldDB" id="A0A1H2TPV9"/>
<dbReference type="Proteomes" id="UP000182589">
    <property type="component" value="Unassembled WGS sequence"/>
</dbReference>
<dbReference type="EMBL" id="FNOJ01000006">
    <property type="protein sequence ID" value="SDW45940.1"/>
    <property type="molecule type" value="Genomic_DNA"/>
</dbReference>
<sequence length="473" mass="51689">MLDHIRVSGDGLGLTPILDALEKHVKDERTSLHVPGHHSGRLFYEGLSPWLGQALRIDVTELPGLDNLHATEGCILESQRLTASYYGADATYYSVNGATACIMAAIRACVTPSRRQVILLGPCHVSVWRGLVHADAEPIWVPSPWRPDLQAFESPQLSTLRAALKKHAHVACVVVTSPTYQGLVADVAGLAAVCHDADVPLVVDEAHGAHFGLHPLLPPHSVVQGADIVIQSPHKTLPCLTQAAWVHVVGDAARQRAVREALSFLQTTSPSYLLLASLDAAQAWLHIGREIAEVTLTTLAKFREQEPGRDPMRFWIPTGHHAASRRLADELHRHGMFLEFADATGALAIFGFGQHERELARFFTVYRAWQESEASPLRRSHTDSLEALYQVGSSEHVLRPRQVEEATGRLVPLAKAVGCVCKRAIAPYPPGVPAIWPGQLVSREAVRVLMRLRATGQTLIGIELGDQIEVCDD</sequence>
<proteinExistence type="predicted"/>
<protein>
    <submittedName>
        <fullName evidence="4">Arginine/lysine/ornithine decarboxylase</fullName>
    </submittedName>
</protein>
<evidence type="ECO:0000256" key="2">
    <source>
        <dbReference type="ARBA" id="ARBA00022898"/>
    </source>
</evidence>
<dbReference type="InterPro" id="IPR015424">
    <property type="entry name" value="PyrdxlP-dep_Trfase"/>
</dbReference>
<reference evidence="5" key="1">
    <citation type="submission" date="2016-10" db="EMBL/GenBank/DDBJ databases">
        <authorList>
            <person name="Varghese N."/>
        </authorList>
    </citation>
    <scope>NUCLEOTIDE SEQUENCE [LARGE SCALE GENOMIC DNA]</scope>
    <source>
        <strain evidence="5">DSM 12489</strain>
    </source>
</reference>
<accession>A0A1H2TPV9</accession>